<dbReference type="Proteomes" id="UP000642070">
    <property type="component" value="Unassembled WGS sequence"/>
</dbReference>
<evidence type="ECO:0000313" key="2">
    <source>
        <dbReference type="Proteomes" id="UP000642070"/>
    </source>
</evidence>
<reference evidence="1" key="1">
    <citation type="journal article" date="2014" name="Int. J. Syst. Evol. Microbiol.">
        <title>Complete genome sequence of Corynebacterium casei LMG S-19264T (=DSM 44701T), isolated from a smear-ripened cheese.</title>
        <authorList>
            <consortium name="US DOE Joint Genome Institute (JGI-PGF)"/>
            <person name="Walter F."/>
            <person name="Albersmeier A."/>
            <person name="Kalinowski J."/>
            <person name="Ruckert C."/>
        </authorList>
    </citation>
    <scope>NUCLEOTIDE SEQUENCE</scope>
    <source>
        <strain evidence="1">JCM 19831</strain>
    </source>
</reference>
<dbReference type="EMBL" id="BMPI01000010">
    <property type="protein sequence ID" value="GGM23644.1"/>
    <property type="molecule type" value="Genomic_DNA"/>
</dbReference>
<dbReference type="AlphaFoldDB" id="A0A917THQ6"/>
<organism evidence="1 2">
    <name type="scientific">Dactylosporangium sucinum</name>
    <dbReference type="NCBI Taxonomy" id="1424081"/>
    <lineage>
        <taxon>Bacteria</taxon>
        <taxon>Bacillati</taxon>
        <taxon>Actinomycetota</taxon>
        <taxon>Actinomycetes</taxon>
        <taxon>Micromonosporales</taxon>
        <taxon>Micromonosporaceae</taxon>
        <taxon>Dactylosporangium</taxon>
    </lineage>
</organism>
<dbReference type="RefSeq" id="WP_190250032.1">
    <property type="nucleotide sequence ID" value="NZ_BMPI01000010.1"/>
</dbReference>
<proteinExistence type="predicted"/>
<sequence length="155" mass="17079">MEWVVRYSLTITWRSAENSPVGAVRYQTVVSAGRLRQLVDKARADVHVISVRYHTVRRLDGAPPEQCPAGHPYPTGYLDAARACRGWIPCQCGGHHTRVCLHRGCLSSRWIGPDPDDDVCTPEVLAWITSTPEQAAAAAARRVSAMAQRRTSTST</sequence>
<keyword evidence="2" id="KW-1185">Reference proteome</keyword>
<name>A0A917THQ6_9ACTN</name>
<accession>A0A917THQ6</accession>
<reference evidence="1" key="2">
    <citation type="submission" date="2020-09" db="EMBL/GenBank/DDBJ databases">
        <authorList>
            <person name="Sun Q."/>
            <person name="Ohkuma M."/>
        </authorList>
    </citation>
    <scope>NUCLEOTIDE SEQUENCE</scope>
    <source>
        <strain evidence="1">JCM 19831</strain>
    </source>
</reference>
<comment type="caution">
    <text evidence="1">The sequence shown here is derived from an EMBL/GenBank/DDBJ whole genome shotgun (WGS) entry which is preliminary data.</text>
</comment>
<evidence type="ECO:0000313" key="1">
    <source>
        <dbReference type="EMBL" id="GGM23644.1"/>
    </source>
</evidence>
<gene>
    <name evidence="1" type="ORF">GCM10007977_026030</name>
</gene>
<protein>
    <submittedName>
        <fullName evidence="1">Uncharacterized protein</fullName>
    </submittedName>
</protein>